<protein>
    <submittedName>
        <fullName evidence="1">Uncharacterized protein</fullName>
    </submittedName>
</protein>
<dbReference type="AlphaFoldDB" id="A0AAU9FF72"/>
<name>A0AAU9FF72_DROMD</name>
<organism evidence="1 2">
    <name type="scientific">Drosophila madeirensis</name>
    <name type="common">Fruit fly</name>
    <dbReference type="NCBI Taxonomy" id="30013"/>
    <lineage>
        <taxon>Eukaryota</taxon>
        <taxon>Metazoa</taxon>
        <taxon>Ecdysozoa</taxon>
        <taxon>Arthropoda</taxon>
        <taxon>Hexapoda</taxon>
        <taxon>Insecta</taxon>
        <taxon>Pterygota</taxon>
        <taxon>Neoptera</taxon>
        <taxon>Endopterygota</taxon>
        <taxon>Diptera</taxon>
        <taxon>Brachycera</taxon>
        <taxon>Muscomorpha</taxon>
        <taxon>Ephydroidea</taxon>
        <taxon>Drosophilidae</taxon>
        <taxon>Drosophila</taxon>
        <taxon>Sophophora</taxon>
    </lineage>
</organism>
<reference evidence="1 2" key="1">
    <citation type="submission" date="2024-02" db="EMBL/GenBank/DDBJ databases">
        <title>A chromosome-level genome assembly of Drosophila madeirensis, a fruit fly species endemic to Madeira island.</title>
        <authorList>
            <person name="Tomihara K."/>
            <person name="Llopart A."/>
            <person name="Yamamoto D."/>
        </authorList>
    </citation>
    <scope>NUCLEOTIDE SEQUENCE [LARGE SCALE GENOMIC DNA]</scope>
    <source>
        <strain evidence="1 2">RF1</strain>
    </source>
</reference>
<dbReference type="EMBL" id="AP029264">
    <property type="protein sequence ID" value="BFF94281.1"/>
    <property type="molecule type" value="Genomic_DNA"/>
</dbReference>
<proteinExistence type="predicted"/>
<sequence>MHSLRTTRNLMISAASWHAWLSVLKLSDDCSLTGRSISETLPKAWLELPLPRTIWKMACELKDLALLLPVTLAQGAGASSVLHLDQLMAIFLDAQLLLLAERKQVVDSRIVDFEETADDVQVSSGTIWLLQNGEHLVGSLIFVKFAC</sequence>
<accession>A0AAU9FF72</accession>
<gene>
    <name evidence="1" type="ORF">DMAD_11963</name>
</gene>
<dbReference type="Proteomes" id="UP001500889">
    <property type="component" value="Chromosome U"/>
</dbReference>
<evidence type="ECO:0000313" key="2">
    <source>
        <dbReference type="Proteomes" id="UP001500889"/>
    </source>
</evidence>
<keyword evidence="2" id="KW-1185">Reference proteome</keyword>
<evidence type="ECO:0000313" key="1">
    <source>
        <dbReference type="EMBL" id="BFF94281.1"/>
    </source>
</evidence>